<protein>
    <submittedName>
        <fullName evidence="1">Uncharacterized protein</fullName>
    </submittedName>
</protein>
<accession>A0A2P2JJ30</accession>
<dbReference type="EMBL" id="GGEC01012990">
    <property type="protein sequence ID" value="MBW93473.1"/>
    <property type="molecule type" value="Transcribed_RNA"/>
</dbReference>
<evidence type="ECO:0000313" key="1">
    <source>
        <dbReference type="EMBL" id="MBW93473.1"/>
    </source>
</evidence>
<organism evidence="1">
    <name type="scientific">Rhizophora mucronata</name>
    <name type="common">Asiatic mangrove</name>
    <dbReference type="NCBI Taxonomy" id="61149"/>
    <lineage>
        <taxon>Eukaryota</taxon>
        <taxon>Viridiplantae</taxon>
        <taxon>Streptophyta</taxon>
        <taxon>Embryophyta</taxon>
        <taxon>Tracheophyta</taxon>
        <taxon>Spermatophyta</taxon>
        <taxon>Magnoliopsida</taxon>
        <taxon>eudicotyledons</taxon>
        <taxon>Gunneridae</taxon>
        <taxon>Pentapetalae</taxon>
        <taxon>rosids</taxon>
        <taxon>fabids</taxon>
        <taxon>Malpighiales</taxon>
        <taxon>Rhizophoraceae</taxon>
        <taxon>Rhizophora</taxon>
    </lineage>
</organism>
<name>A0A2P2JJ30_RHIMU</name>
<dbReference type="AlphaFoldDB" id="A0A2P2JJ30"/>
<proteinExistence type="predicted"/>
<reference evidence="1" key="1">
    <citation type="submission" date="2018-02" db="EMBL/GenBank/DDBJ databases">
        <title>Rhizophora mucronata_Transcriptome.</title>
        <authorList>
            <person name="Meera S.P."/>
            <person name="Sreeshan A."/>
            <person name="Augustine A."/>
        </authorList>
    </citation>
    <scope>NUCLEOTIDE SEQUENCE</scope>
    <source>
        <tissue evidence="1">Leaf</tissue>
    </source>
</reference>
<sequence>MIESPTNAPVNYSSCVMHVRR</sequence>